<dbReference type="AlphaFoldDB" id="A0A848C9S8"/>
<dbReference type="CDD" id="cd00093">
    <property type="entry name" value="HTH_XRE"/>
    <property type="match status" value="1"/>
</dbReference>
<name>A0A848C9S8_9BACT</name>
<protein>
    <submittedName>
        <fullName evidence="3">Helix-turn-helix transcriptional regulator</fullName>
    </submittedName>
</protein>
<organism evidence="3 4">
    <name type="scientific">Desulfovibrio piger</name>
    <dbReference type="NCBI Taxonomy" id="901"/>
    <lineage>
        <taxon>Bacteria</taxon>
        <taxon>Pseudomonadati</taxon>
        <taxon>Thermodesulfobacteriota</taxon>
        <taxon>Desulfovibrionia</taxon>
        <taxon>Desulfovibrionales</taxon>
        <taxon>Desulfovibrionaceae</taxon>
        <taxon>Desulfovibrio</taxon>
    </lineage>
</organism>
<evidence type="ECO:0000259" key="2">
    <source>
        <dbReference type="PROSITE" id="PS50943"/>
    </source>
</evidence>
<feature type="compositionally biased region" description="Polar residues" evidence="1">
    <location>
        <begin position="1"/>
        <end position="11"/>
    </location>
</feature>
<dbReference type="InterPro" id="IPR001387">
    <property type="entry name" value="Cro/C1-type_HTH"/>
</dbReference>
<feature type="region of interest" description="Disordered" evidence="1">
    <location>
        <begin position="1"/>
        <end position="36"/>
    </location>
</feature>
<dbReference type="RefSeq" id="WP_168936377.1">
    <property type="nucleotide sequence ID" value="NZ_JABAFY010000062.1"/>
</dbReference>
<dbReference type="SMART" id="SM00530">
    <property type="entry name" value="HTH_XRE"/>
    <property type="match status" value="1"/>
</dbReference>
<comment type="caution">
    <text evidence="3">The sequence shown here is derived from an EMBL/GenBank/DDBJ whole genome shotgun (WGS) entry which is preliminary data.</text>
</comment>
<dbReference type="Pfam" id="PF01381">
    <property type="entry name" value="HTH_3"/>
    <property type="match status" value="1"/>
</dbReference>
<sequence length="150" mass="16256">MDAHDTPQTSELHGDTPSGKSHPPGQHSSRTGGAAIGLNTIGERIRELRGRRSQSAYAAEIGISKSSLRNYETNTTRPDADFLAVICGLEGVTADWLLFGEESTRKNAREEKPCFSDSGKIEELERRLCLLENILSCLLRARGDSSGAIA</sequence>
<dbReference type="InterPro" id="IPR010982">
    <property type="entry name" value="Lambda_DNA-bd_dom_sf"/>
</dbReference>
<gene>
    <name evidence="3" type="ORF">HF854_11285</name>
</gene>
<accession>A0A848C9S8</accession>
<dbReference type="GO" id="GO:0003677">
    <property type="term" value="F:DNA binding"/>
    <property type="evidence" value="ECO:0007669"/>
    <property type="project" value="InterPro"/>
</dbReference>
<dbReference type="SUPFAM" id="SSF47413">
    <property type="entry name" value="lambda repressor-like DNA-binding domains"/>
    <property type="match status" value="1"/>
</dbReference>
<dbReference type="Proteomes" id="UP000522333">
    <property type="component" value="Unassembled WGS sequence"/>
</dbReference>
<dbReference type="EMBL" id="JABAFY010000062">
    <property type="protein sequence ID" value="NME53081.1"/>
    <property type="molecule type" value="Genomic_DNA"/>
</dbReference>
<dbReference type="Gene3D" id="1.10.260.40">
    <property type="entry name" value="lambda repressor-like DNA-binding domains"/>
    <property type="match status" value="1"/>
</dbReference>
<evidence type="ECO:0000313" key="3">
    <source>
        <dbReference type="EMBL" id="NME53081.1"/>
    </source>
</evidence>
<dbReference type="PROSITE" id="PS50943">
    <property type="entry name" value="HTH_CROC1"/>
    <property type="match status" value="1"/>
</dbReference>
<reference evidence="3 4" key="1">
    <citation type="submission" date="2020-04" db="EMBL/GenBank/DDBJ databases">
        <authorList>
            <person name="Hitch T.C.A."/>
            <person name="Wylensek D."/>
            <person name="Clavel T."/>
        </authorList>
    </citation>
    <scope>NUCLEOTIDE SEQUENCE [LARGE SCALE GENOMIC DNA]</scope>
    <source>
        <strain evidence="3 4">PG-251-APC-1</strain>
    </source>
</reference>
<evidence type="ECO:0000313" key="4">
    <source>
        <dbReference type="Proteomes" id="UP000522333"/>
    </source>
</evidence>
<evidence type="ECO:0000256" key="1">
    <source>
        <dbReference type="SAM" id="MobiDB-lite"/>
    </source>
</evidence>
<feature type="domain" description="HTH cro/C1-type" evidence="2">
    <location>
        <begin position="45"/>
        <end position="97"/>
    </location>
</feature>
<proteinExistence type="predicted"/>